<dbReference type="PANTHER" id="PTHR42866:SF1">
    <property type="entry name" value="SPORE COAT POLYSACCHARIDE BIOSYNTHESIS PROTEIN SPSF"/>
    <property type="match status" value="1"/>
</dbReference>
<keyword evidence="1" id="KW-0808">Transferase</keyword>
<reference evidence="1 2" key="1">
    <citation type="submission" date="2019-12" db="EMBL/GenBank/DDBJ databases">
        <title>Hymenobacter sp. HMF4947 Genome sequencing and assembly.</title>
        <authorList>
            <person name="Kang H."/>
            <person name="Cha I."/>
            <person name="Kim H."/>
            <person name="Joh K."/>
        </authorList>
    </citation>
    <scope>NUCLEOTIDE SEQUENCE [LARGE SCALE GENOMIC DNA]</scope>
    <source>
        <strain evidence="1 2">HMF4947</strain>
    </source>
</reference>
<protein>
    <submittedName>
        <fullName evidence="1">NTP transferase domain-containing protein</fullName>
    </submittedName>
</protein>
<dbReference type="EMBL" id="WQKZ01000001">
    <property type="protein sequence ID" value="MVN75383.1"/>
    <property type="molecule type" value="Genomic_DNA"/>
</dbReference>
<dbReference type="CDD" id="cd02518">
    <property type="entry name" value="GT2_SpsF"/>
    <property type="match status" value="1"/>
</dbReference>
<organism evidence="1 2">
    <name type="scientific">Hymenobacter ginkgonis</name>
    <dbReference type="NCBI Taxonomy" id="2682976"/>
    <lineage>
        <taxon>Bacteria</taxon>
        <taxon>Pseudomonadati</taxon>
        <taxon>Bacteroidota</taxon>
        <taxon>Cytophagia</taxon>
        <taxon>Cytophagales</taxon>
        <taxon>Hymenobacteraceae</taxon>
        <taxon>Hymenobacter</taxon>
    </lineage>
</organism>
<dbReference type="Gene3D" id="3.90.550.10">
    <property type="entry name" value="Spore Coat Polysaccharide Biosynthesis Protein SpsA, Chain A"/>
    <property type="match status" value="1"/>
</dbReference>
<dbReference type="GO" id="GO:0005829">
    <property type="term" value="C:cytosol"/>
    <property type="evidence" value="ECO:0007669"/>
    <property type="project" value="TreeGrafter"/>
</dbReference>
<name>A0A7K1TAG8_9BACT</name>
<keyword evidence="2" id="KW-1185">Reference proteome</keyword>
<dbReference type="SUPFAM" id="SSF53448">
    <property type="entry name" value="Nucleotide-diphospho-sugar transferases"/>
    <property type="match status" value="1"/>
</dbReference>
<comment type="caution">
    <text evidence="1">The sequence shown here is derived from an EMBL/GenBank/DDBJ whole genome shotgun (WGS) entry which is preliminary data.</text>
</comment>
<dbReference type="AlphaFoldDB" id="A0A7K1TAG8"/>
<dbReference type="InterPro" id="IPR003329">
    <property type="entry name" value="Cytidylyl_trans"/>
</dbReference>
<dbReference type="InterPro" id="IPR029044">
    <property type="entry name" value="Nucleotide-diphossugar_trans"/>
</dbReference>
<evidence type="ECO:0000313" key="2">
    <source>
        <dbReference type="Proteomes" id="UP000441336"/>
    </source>
</evidence>
<dbReference type="PANTHER" id="PTHR42866">
    <property type="entry name" value="3-DEOXY-MANNO-OCTULOSONATE CYTIDYLYLTRANSFERASE"/>
    <property type="match status" value="1"/>
</dbReference>
<evidence type="ECO:0000313" key="1">
    <source>
        <dbReference type="EMBL" id="MVN75383.1"/>
    </source>
</evidence>
<dbReference type="Proteomes" id="UP000441336">
    <property type="component" value="Unassembled WGS sequence"/>
</dbReference>
<sequence>MPTSPPRVVALIQARLGSSRLPGKSQLPLPLSAAGDEQTILGHVVNRARRATSVNEIVVATTTQPLDDPLAALAARLGVGVFRGDEQDVLGRFAGALTQATGPADTVVRLTADNPAIDPDFIDAAVAQHHATGADYTYTSGLPLGTNIEVISAQALSQAHREARQPDEREHVTPYLRRHPERFRLETLPLVVPPAVAGLRLTLDYPSDYALLSLLFSELGPDFSLTDPAGLPALLACYPWLAAINAANVQR</sequence>
<gene>
    <name evidence="1" type="ORF">GO988_03500</name>
</gene>
<accession>A0A7K1TAG8</accession>
<proteinExistence type="predicted"/>
<dbReference type="Pfam" id="PF02348">
    <property type="entry name" value="CTP_transf_3"/>
    <property type="match status" value="1"/>
</dbReference>
<dbReference type="GO" id="GO:0016740">
    <property type="term" value="F:transferase activity"/>
    <property type="evidence" value="ECO:0007669"/>
    <property type="project" value="UniProtKB-KW"/>
</dbReference>
<dbReference type="RefSeq" id="WP_157562127.1">
    <property type="nucleotide sequence ID" value="NZ_WQKZ01000001.1"/>
</dbReference>